<organism evidence="1 2">
    <name type="scientific">Ixodes persulcatus</name>
    <name type="common">Taiga tick</name>
    <dbReference type="NCBI Taxonomy" id="34615"/>
    <lineage>
        <taxon>Eukaryota</taxon>
        <taxon>Metazoa</taxon>
        <taxon>Ecdysozoa</taxon>
        <taxon>Arthropoda</taxon>
        <taxon>Chelicerata</taxon>
        <taxon>Arachnida</taxon>
        <taxon>Acari</taxon>
        <taxon>Parasitiformes</taxon>
        <taxon>Ixodida</taxon>
        <taxon>Ixodoidea</taxon>
        <taxon>Ixodidae</taxon>
        <taxon>Ixodinae</taxon>
        <taxon>Ixodes</taxon>
    </lineage>
</organism>
<dbReference type="Proteomes" id="UP000805193">
    <property type="component" value="Unassembled WGS sequence"/>
</dbReference>
<keyword evidence="2" id="KW-1185">Reference proteome</keyword>
<dbReference type="EMBL" id="JABSTQ010009598">
    <property type="protein sequence ID" value="KAG0427715.1"/>
    <property type="molecule type" value="Genomic_DNA"/>
</dbReference>
<evidence type="ECO:0000313" key="1">
    <source>
        <dbReference type="EMBL" id="KAG0427715.1"/>
    </source>
</evidence>
<proteinExistence type="predicted"/>
<evidence type="ECO:0000313" key="2">
    <source>
        <dbReference type="Proteomes" id="UP000805193"/>
    </source>
</evidence>
<accession>A0AC60Q232</accession>
<comment type="caution">
    <text evidence="1">The sequence shown here is derived from an EMBL/GenBank/DDBJ whole genome shotgun (WGS) entry which is preliminary data.</text>
</comment>
<sequence>MDKPCHVPSSCIGCPPVTSAMETDTMNESDTPPCKQPHLADDNSIPSTVSPLPETPLPCPSMLSTCASRYSSPQWKPVFKPRSVVITTAINTTIASLTTKIEETLELKPARALDQAIDTPHSTLASFETEVESLSLRLIRLEEADLTHPDSRDTTPDLTLLKGPAKATWTDTHGTLTSDHTLIKIILHAANCKRSRRPYSLTDWTKFREDTDPYDSSPFADYHMWMRHIHHSTQLHSQKLQQPDDAPAVDAHLLHLWEARHSLIRSLVNPSQSKTAARASLHKLLDEYRTPDQLVQALCNKHITTLKQPAYSDYAGRKPDDNSLLEGITLAELKQTVAETRVNTAPGPDRITPQQLQNLTHQDYEHLLTLMNESWCSGLLLNERKAAMITFIPKPGKCTAHQWWAQQPAFPSVGTFRTTFPEEFLPPGHETRIHRELKHLTKHPDEGLMGYIRSMQ</sequence>
<gene>
    <name evidence="1" type="ORF">HPB47_025240</name>
</gene>
<name>A0AC60Q232_IXOPE</name>
<protein>
    <submittedName>
        <fullName evidence="1">Uncharacterized protein</fullName>
    </submittedName>
</protein>
<reference evidence="1 2" key="1">
    <citation type="journal article" date="2020" name="Cell">
        <title>Large-Scale Comparative Analyses of Tick Genomes Elucidate Their Genetic Diversity and Vector Capacities.</title>
        <authorList>
            <consortium name="Tick Genome and Microbiome Consortium (TIGMIC)"/>
            <person name="Jia N."/>
            <person name="Wang J."/>
            <person name="Shi W."/>
            <person name="Du L."/>
            <person name="Sun Y."/>
            <person name="Zhan W."/>
            <person name="Jiang J.F."/>
            <person name="Wang Q."/>
            <person name="Zhang B."/>
            <person name="Ji P."/>
            <person name="Bell-Sakyi L."/>
            <person name="Cui X.M."/>
            <person name="Yuan T.T."/>
            <person name="Jiang B.G."/>
            <person name="Yang W.F."/>
            <person name="Lam T.T."/>
            <person name="Chang Q.C."/>
            <person name="Ding S.J."/>
            <person name="Wang X.J."/>
            <person name="Zhu J.G."/>
            <person name="Ruan X.D."/>
            <person name="Zhao L."/>
            <person name="Wei J.T."/>
            <person name="Ye R.Z."/>
            <person name="Que T.C."/>
            <person name="Du C.H."/>
            <person name="Zhou Y.H."/>
            <person name="Cheng J.X."/>
            <person name="Dai P.F."/>
            <person name="Guo W.B."/>
            <person name="Han X.H."/>
            <person name="Huang E.J."/>
            <person name="Li L.F."/>
            <person name="Wei W."/>
            <person name="Gao Y.C."/>
            <person name="Liu J.Z."/>
            <person name="Shao H.Z."/>
            <person name="Wang X."/>
            <person name="Wang C.C."/>
            <person name="Yang T.C."/>
            <person name="Huo Q.B."/>
            <person name="Li W."/>
            <person name="Chen H.Y."/>
            <person name="Chen S.E."/>
            <person name="Zhou L.G."/>
            <person name="Ni X.B."/>
            <person name="Tian J.H."/>
            <person name="Sheng Y."/>
            <person name="Liu T."/>
            <person name="Pan Y.S."/>
            <person name="Xia L.Y."/>
            <person name="Li J."/>
            <person name="Zhao F."/>
            <person name="Cao W.C."/>
        </authorList>
    </citation>
    <scope>NUCLEOTIDE SEQUENCE [LARGE SCALE GENOMIC DNA]</scope>
    <source>
        <strain evidence="1">Iper-2018</strain>
    </source>
</reference>